<dbReference type="RefSeq" id="WP_171297298.1">
    <property type="nucleotide sequence ID" value="NZ_CP077618.1"/>
</dbReference>
<accession>A0A7Y3SWS1</accession>
<gene>
    <name evidence="1" type="ORF">HLQ16_11750</name>
</gene>
<evidence type="ECO:0000313" key="1">
    <source>
        <dbReference type="EMBL" id="NNU76607.1"/>
    </source>
</evidence>
<sequence>MNELIIDTRIYKKAYVMIAINAYSGITKIESQFDLEKNKGILQFKCPDDKYELFRDEFCNYLIAVIATAV</sequence>
<organism evidence="1 2">
    <name type="scientific">Clostridium estertheticum</name>
    <dbReference type="NCBI Taxonomy" id="238834"/>
    <lineage>
        <taxon>Bacteria</taxon>
        <taxon>Bacillati</taxon>
        <taxon>Bacillota</taxon>
        <taxon>Clostridia</taxon>
        <taxon>Eubacteriales</taxon>
        <taxon>Clostridiaceae</taxon>
        <taxon>Clostridium</taxon>
    </lineage>
</organism>
<reference evidence="1 2" key="1">
    <citation type="submission" date="2020-05" db="EMBL/GenBank/DDBJ databases">
        <title>Complete genome of Clostridium estertheticum subspecies estertheticum, isolated from Vacuum packed lamb meat from New Zealand imported to Switzerland.</title>
        <authorList>
            <person name="Wambui J."/>
            <person name="Stevens M.J.A."/>
            <person name="Stephan R."/>
        </authorList>
    </citation>
    <scope>NUCLEOTIDE SEQUENCE [LARGE SCALE GENOMIC DNA]</scope>
    <source>
        <strain evidence="1 2">CEST001</strain>
    </source>
</reference>
<dbReference type="EMBL" id="JABEYB010000008">
    <property type="protein sequence ID" value="NNU76607.1"/>
    <property type="molecule type" value="Genomic_DNA"/>
</dbReference>
<comment type="caution">
    <text evidence="1">The sequence shown here is derived from an EMBL/GenBank/DDBJ whole genome shotgun (WGS) entry which is preliminary data.</text>
</comment>
<protein>
    <submittedName>
        <fullName evidence="1">Uncharacterized protein</fullName>
    </submittedName>
</protein>
<evidence type="ECO:0000313" key="2">
    <source>
        <dbReference type="Proteomes" id="UP000531659"/>
    </source>
</evidence>
<dbReference type="AlphaFoldDB" id="A0A7Y3SWS1"/>
<proteinExistence type="predicted"/>
<name>A0A7Y3SWS1_9CLOT</name>
<dbReference type="Proteomes" id="UP000531659">
    <property type="component" value="Unassembled WGS sequence"/>
</dbReference>